<reference evidence="1" key="1">
    <citation type="submission" date="2021-02" db="EMBL/GenBank/DDBJ databases">
        <authorList>
            <person name="Dougan E. K."/>
            <person name="Rhodes N."/>
            <person name="Thang M."/>
            <person name="Chan C."/>
        </authorList>
    </citation>
    <scope>NUCLEOTIDE SEQUENCE</scope>
</reference>
<gene>
    <name evidence="1" type="ORF">PGLA1383_LOCUS34807</name>
</gene>
<proteinExistence type="predicted"/>
<feature type="non-terminal residue" evidence="1">
    <location>
        <position position="1"/>
    </location>
</feature>
<evidence type="ECO:0000313" key="2">
    <source>
        <dbReference type="Proteomes" id="UP000654075"/>
    </source>
</evidence>
<protein>
    <submittedName>
        <fullName evidence="1">Uncharacterized protein</fullName>
    </submittedName>
</protein>
<organism evidence="1 2">
    <name type="scientific">Polarella glacialis</name>
    <name type="common">Dinoflagellate</name>
    <dbReference type="NCBI Taxonomy" id="89957"/>
    <lineage>
        <taxon>Eukaryota</taxon>
        <taxon>Sar</taxon>
        <taxon>Alveolata</taxon>
        <taxon>Dinophyceae</taxon>
        <taxon>Suessiales</taxon>
        <taxon>Suessiaceae</taxon>
        <taxon>Polarella</taxon>
    </lineage>
</organism>
<keyword evidence="2" id="KW-1185">Reference proteome</keyword>
<dbReference type="EMBL" id="CAJNNV010026070">
    <property type="protein sequence ID" value="CAE8617143.1"/>
    <property type="molecule type" value="Genomic_DNA"/>
</dbReference>
<dbReference type="PANTHER" id="PTHR38899">
    <property type="entry name" value="DOMAIN OOKINETE PROTEIN, PUTATIVE-RELATED"/>
    <property type="match status" value="1"/>
</dbReference>
<feature type="non-terminal residue" evidence="1">
    <location>
        <position position="186"/>
    </location>
</feature>
<dbReference type="PANTHER" id="PTHR38899:SF1">
    <property type="entry name" value="PROTEIN KINASE"/>
    <property type="match status" value="1"/>
</dbReference>
<accession>A0A813G2Q7</accession>
<evidence type="ECO:0000313" key="1">
    <source>
        <dbReference type="EMBL" id="CAE8617143.1"/>
    </source>
</evidence>
<sequence>SWLERIHALSNGGPLRPEVQRQLATLCAVSAQTLHLAGTMGLVILITNSAPGWVDQSCQLFMPQIAPLIRGYQIYAKPMHTPLTFKITTFRRECRHFRNLISVGDGEAERAASLRLQAPLGKGSLGGDGPLQRIKSVKLIELPTCQQLIVQHEMLQVRLPDVAAFGGCLDLKSRFPPNSSPNAAAK</sequence>
<dbReference type="Proteomes" id="UP000654075">
    <property type="component" value="Unassembled WGS sequence"/>
</dbReference>
<dbReference type="OrthoDB" id="166018at2759"/>
<comment type="caution">
    <text evidence="1">The sequence shown here is derived from an EMBL/GenBank/DDBJ whole genome shotgun (WGS) entry which is preliminary data.</text>
</comment>
<name>A0A813G2Q7_POLGL</name>
<dbReference type="AlphaFoldDB" id="A0A813G2Q7"/>